<dbReference type="GO" id="GO:0005886">
    <property type="term" value="C:plasma membrane"/>
    <property type="evidence" value="ECO:0007669"/>
    <property type="project" value="UniProtKB-SubCell"/>
</dbReference>
<accession>A0A7M5XDG6</accession>
<keyword evidence="4 9" id="KW-1133">Transmembrane helix</keyword>
<keyword evidence="12" id="KW-1185">Reference proteome</keyword>
<dbReference type="PANTHER" id="PTHR24245">
    <property type="entry name" value="G-PROTEIN COUPLED RECEPTOR"/>
    <property type="match status" value="1"/>
</dbReference>
<dbReference type="RefSeq" id="XP_066924342.1">
    <property type="nucleotide sequence ID" value="XM_067068241.1"/>
</dbReference>
<evidence type="ECO:0000256" key="6">
    <source>
        <dbReference type="ARBA" id="ARBA00023136"/>
    </source>
</evidence>
<dbReference type="PANTHER" id="PTHR24245:SF0">
    <property type="entry name" value="G-PROTEIN COUPLED RECEPTORS FAMILY 1 PROFILE DOMAIN-CONTAINING PROTEIN"/>
    <property type="match status" value="1"/>
</dbReference>
<dbReference type="GeneID" id="136811617"/>
<keyword evidence="6 9" id="KW-0472">Membrane</keyword>
<feature type="transmembrane region" description="Helical" evidence="9">
    <location>
        <begin position="273"/>
        <end position="294"/>
    </location>
</feature>
<dbReference type="GO" id="GO:0004930">
    <property type="term" value="F:G protein-coupled receptor activity"/>
    <property type="evidence" value="ECO:0007669"/>
    <property type="project" value="UniProtKB-KW"/>
</dbReference>
<dbReference type="AlphaFoldDB" id="A0A7M5XDG6"/>
<feature type="transmembrane region" description="Helical" evidence="9">
    <location>
        <begin position="208"/>
        <end position="231"/>
    </location>
</feature>
<evidence type="ECO:0000259" key="10">
    <source>
        <dbReference type="PROSITE" id="PS50262"/>
    </source>
</evidence>
<dbReference type="SUPFAM" id="SSF81321">
    <property type="entry name" value="Family A G protein-coupled receptor-like"/>
    <property type="match status" value="1"/>
</dbReference>
<dbReference type="PRINTS" id="PR00237">
    <property type="entry name" value="GPCRRHODOPSN"/>
</dbReference>
<dbReference type="InterPro" id="IPR000276">
    <property type="entry name" value="GPCR_Rhodpsn"/>
</dbReference>
<evidence type="ECO:0000256" key="7">
    <source>
        <dbReference type="ARBA" id="ARBA00023170"/>
    </source>
</evidence>
<proteinExistence type="predicted"/>
<evidence type="ECO:0000256" key="2">
    <source>
        <dbReference type="ARBA" id="ARBA00022475"/>
    </source>
</evidence>
<evidence type="ECO:0000256" key="5">
    <source>
        <dbReference type="ARBA" id="ARBA00023040"/>
    </source>
</evidence>
<dbReference type="OrthoDB" id="10018052at2759"/>
<evidence type="ECO:0000256" key="1">
    <source>
        <dbReference type="ARBA" id="ARBA00004651"/>
    </source>
</evidence>
<keyword evidence="3 9" id="KW-0812">Transmembrane</keyword>
<feature type="transmembrane region" description="Helical" evidence="9">
    <location>
        <begin position="160"/>
        <end position="183"/>
    </location>
</feature>
<dbReference type="InterPro" id="IPR017452">
    <property type="entry name" value="GPCR_Rhodpsn_7TM"/>
</dbReference>
<reference evidence="11" key="1">
    <citation type="submission" date="2021-01" db="UniProtKB">
        <authorList>
            <consortium name="EnsemblMetazoa"/>
        </authorList>
    </citation>
    <scope>IDENTIFICATION</scope>
</reference>
<comment type="subcellular location">
    <subcellularLocation>
        <location evidence="1">Cell membrane</location>
        <topology evidence="1">Multi-pass membrane protein</topology>
    </subcellularLocation>
</comment>
<feature type="domain" description="G-protein coupled receptors family 1 profile" evidence="10">
    <location>
        <begin position="61"/>
        <end position="325"/>
    </location>
</feature>
<evidence type="ECO:0000256" key="8">
    <source>
        <dbReference type="ARBA" id="ARBA00023224"/>
    </source>
</evidence>
<dbReference type="EnsemblMetazoa" id="CLYHEMT020912.1">
    <property type="protein sequence ID" value="CLYHEMP020912.1"/>
    <property type="gene ID" value="CLYHEMG020912"/>
</dbReference>
<keyword evidence="7" id="KW-0675">Receptor</keyword>
<evidence type="ECO:0000256" key="3">
    <source>
        <dbReference type="ARBA" id="ARBA00022692"/>
    </source>
</evidence>
<evidence type="ECO:0000313" key="11">
    <source>
        <dbReference type="EnsemblMetazoa" id="CLYHEMP020912.1"/>
    </source>
</evidence>
<name>A0A7M5XDG6_9CNID</name>
<evidence type="ECO:0000256" key="9">
    <source>
        <dbReference type="SAM" id="Phobius"/>
    </source>
</evidence>
<protein>
    <recommendedName>
        <fullName evidence="10">G-protein coupled receptors family 1 profile domain-containing protein</fullName>
    </recommendedName>
</protein>
<dbReference type="Proteomes" id="UP000594262">
    <property type="component" value="Unplaced"/>
</dbReference>
<keyword evidence="8" id="KW-0807">Transducer</keyword>
<feature type="transmembrane region" description="Helical" evidence="9">
    <location>
        <begin position="82"/>
        <end position="102"/>
    </location>
</feature>
<feature type="transmembrane region" description="Helical" evidence="9">
    <location>
        <begin position="122"/>
        <end position="140"/>
    </location>
</feature>
<evidence type="ECO:0000313" key="12">
    <source>
        <dbReference type="Proteomes" id="UP000594262"/>
    </source>
</evidence>
<keyword evidence="5" id="KW-0297">G-protein coupled receptor</keyword>
<organism evidence="11 12">
    <name type="scientific">Clytia hemisphaerica</name>
    <dbReference type="NCBI Taxonomy" id="252671"/>
    <lineage>
        <taxon>Eukaryota</taxon>
        <taxon>Metazoa</taxon>
        <taxon>Cnidaria</taxon>
        <taxon>Hydrozoa</taxon>
        <taxon>Hydroidolina</taxon>
        <taxon>Leptothecata</taxon>
        <taxon>Obeliida</taxon>
        <taxon>Clytiidae</taxon>
        <taxon>Clytia</taxon>
    </lineage>
</organism>
<feature type="transmembrane region" description="Helical" evidence="9">
    <location>
        <begin position="306"/>
        <end position="327"/>
    </location>
</feature>
<dbReference type="PROSITE" id="PS50262">
    <property type="entry name" value="G_PROTEIN_RECEP_F1_2"/>
    <property type="match status" value="1"/>
</dbReference>
<sequence length="381" mass="43442">MYIMREPSLLSPSTSDTNNITMNKVLCVYANTSPEKCYPTNSVRGFLTFLLVVVVVISLFGNLLLCGIVYRRSAMRSAINLLLANVALTDFLLVLLHVPVALAVLNSTGWPFNQPFCRFNGFIFQMLNCEKVLVLLVISIDRYFIIVKRCDTLTPHKSKILICSTWVISFIVAIPPVLGWGVFRFTEGSTQCLVHGSLGDIDMLAKSYILFSSAVTVMTPTLALLFIYYRILRTVRRNGFRIQNHPPVTPTAMHKKGKYFIDYCYKTRMSTTILLLSLFYILSIFPLGVVNMIIALHQYGAVSMETVVGVLIFSYLHSASSPLLYYWRIKKYRKIVNDLCVQIFVFPHCVLFSAHRKRRVRPHVVYKVEEMNLKYINGLSK</sequence>
<feature type="transmembrane region" description="Helical" evidence="9">
    <location>
        <begin position="46"/>
        <end position="70"/>
    </location>
</feature>
<dbReference type="InterPro" id="IPR051880">
    <property type="entry name" value="GPC_Orphan_Receptors"/>
</dbReference>
<dbReference type="Pfam" id="PF00001">
    <property type="entry name" value="7tm_1"/>
    <property type="match status" value="1"/>
</dbReference>
<keyword evidence="2" id="KW-1003">Cell membrane</keyword>
<evidence type="ECO:0000256" key="4">
    <source>
        <dbReference type="ARBA" id="ARBA00022989"/>
    </source>
</evidence>
<dbReference type="Gene3D" id="1.20.1070.10">
    <property type="entry name" value="Rhodopsin 7-helix transmembrane proteins"/>
    <property type="match status" value="1"/>
</dbReference>